<dbReference type="OrthoDB" id="6335872at2759"/>
<organism evidence="3 4">
    <name type="scientific">Sipha flava</name>
    <name type="common">yellow sugarcane aphid</name>
    <dbReference type="NCBI Taxonomy" id="143950"/>
    <lineage>
        <taxon>Eukaryota</taxon>
        <taxon>Metazoa</taxon>
        <taxon>Ecdysozoa</taxon>
        <taxon>Arthropoda</taxon>
        <taxon>Hexapoda</taxon>
        <taxon>Insecta</taxon>
        <taxon>Pterygota</taxon>
        <taxon>Neoptera</taxon>
        <taxon>Paraneoptera</taxon>
        <taxon>Hemiptera</taxon>
        <taxon>Sternorrhyncha</taxon>
        <taxon>Aphidomorpha</taxon>
        <taxon>Aphidoidea</taxon>
        <taxon>Aphididae</taxon>
        <taxon>Sipha</taxon>
    </lineage>
</organism>
<evidence type="ECO:0000313" key="3">
    <source>
        <dbReference type="Proteomes" id="UP000694846"/>
    </source>
</evidence>
<dbReference type="AlphaFoldDB" id="A0A8B8FFR0"/>
<gene>
    <name evidence="4" type="primary">LOC112683071</name>
</gene>
<accession>A0A8B8FFR0</accession>
<dbReference type="SMART" id="SM00225">
    <property type="entry name" value="BTB"/>
    <property type="match status" value="1"/>
</dbReference>
<dbReference type="GO" id="GO:0005829">
    <property type="term" value="C:cytosol"/>
    <property type="evidence" value="ECO:0007669"/>
    <property type="project" value="TreeGrafter"/>
</dbReference>
<protein>
    <submittedName>
        <fullName evidence="4">BTB/POZ domain-containing protein 2-like isoform X3</fullName>
    </submittedName>
</protein>
<dbReference type="Gene3D" id="3.30.710.10">
    <property type="entry name" value="Potassium Channel Kv1.1, Chain A"/>
    <property type="match status" value="1"/>
</dbReference>
<dbReference type="Pfam" id="PF00651">
    <property type="entry name" value="BTB"/>
    <property type="match status" value="1"/>
</dbReference>
<dbReference type="PANTHER" id="PTHR45774">
    <property type="entry name" value="BTB/POZ DOMAIN-CONTAINING"/>
    <property type="match status" value="1"/>
</dbReference>
<dbReference type="InterPro" id="IPR000210">
    <property type="entry name" value="BTB/POZ_dom"/>
</dbReference>
<dbReference type="Proteomes" id="UP000694846">
    <property type="component" value="Unplaced"/>
</dbReference>
<dbReference type="PANTHER" id="PTHR45774:SF4">
    <property type="entry name" value="AXUNDEAD, ISOFORM F"/>
    <property type="match status" value="1"/>
</dbReference>
<dbReference type="SMART" id="SM00875">
    <property type="entry name" value="BACK"/>
    <property type="match status" value="1"/>
</dbReference>
<keyword evidence="3" id="KW-1185">Reference proteome</keyword>
<feature type="compositionally biased region" description="Basic residues" evidence="1">
    <location>
        <begin position="428"/>
        <end position="439"/>
    </location>
</feature>
<dbReference type="InterPro" id="IPR011333">
    <property type="entry name" value="SKP1/BTB/POZ_sf"/>
</dbReference>
<feature type="region of interest" description="Disordered" evidence="1">
    <location>
        <begin position="392"/>
        <end position="439"/>
    </location>
</feature>
<name>A0A8B8FFR0_9HEMI</name>
<evidence type="ECO:0000259" key="2">
    <source>
        <dbReference type="PROSITE" id="PS50097"/>
    </source>
</evidence>
<dbReference type="GO" id="GO:0022008">
    <property type="term" value="P:neurogenesis"/>
    <property type="evidence" value="ECO:0007669"/>
    <property type="project" value="TreeGrafter"/>
</dbReference>
<proteinExistence type="predicted"/>
<evidence type="ECO:0000313" key="4">
    <source>
        <dbReference type="RefSeq" id="XP_025409719.1"/>
    </source>
</evidence>
<dbReference type="Pfam" id="PF07707">
    <property type="entry name" value="BACK"/>
    <property type="match status" value="1"/>
</dbReference>
<dbReference type="PROSITE" id="PS50097">
    <property type="entry name" value="BTB"/>
    <property type="match status" value="1"/>
</dbReference>
<sequence>MMTDKNRLGWRFPIRGTTRIPTSPSAKEDRDSMVKTRGSPHKIMYLQNAPKDCRWKNLYNNEAGSDVIFLVGDPECWRFPAHINVLCQYPVFDAMLREPWSKKGTPIHIPDDDPRAFDNLLKFMYKNTVELKSVVTALETLRLANKYMCVDLVNECIVYLTRNLTVDTVLMVYQAARLYGDQTAPRPEQLATCSPVATRATAPPLQDLMPVAAADDAHAEAFARMVRHYDTLLGHCGAFIDRNADRVMTDESVDELDTVELRELLRRDGLAVSSEMVLFTTLERWCTHKCKQQHLELTVPNRRAVLDDTVLLSVRYLQMTANEFLSGPMPSGLLNAQETAVLMKHILNPKHPKWTCQRLTKETLEYMSTPRTKRNQAGGAGLSYVIKRRSSSFKGSCDPHDGGDDGSQSSEFDSPKRSLGCSGGGGGKKGKKNGGKKNKKKCTNSCFCNYLVYCLDVCFG</sequence>
<evidence type="ECO:0000256" key="1">
    <source>
        <dbReference type="SAM" id="MobiDB-lite"/>
    </source>
</evidence>
<dbReference type="RefSeq" id="XP_025409719.1">
    <property type="nucleotide sequence ID" value="XM_025553934.1"/>
</dbReference>
<dbReference type="InterPro" id="IPR011705">
    <property type="entry name" value="BACK"/>
</dbReference>
<reference evidence="4" key="1">
    <citation type="submission" date="2025-08" db="UniProtKB">
        <authorList>
            <consortium name="RefSeq"/>
        </authorList>
    </citation>
    <scope>IDENTIFICATION</scope>
    <source>
        <tissue evidence="4">Whole body</tissue>
    </source>
</reference>
<feature type="domain" description="BTB" evidence="2">
    <location>
        <begin position="65"/>
        <end position="133"/>
    </location>
</feature>
<dbReference type="SUPFAM" id="SSF54695">
    <property type="entry name" value="POZ domain"/>
    <property type="match status" value="1"/>
</dbReference>
<dbReference type="GeneID" id="112683071"/>
<dbReference type="Gene3D" id="1.25.40.420">
    <property type="match status" value="1"/>
</dbReference>